<evidence type="ECO:0000313" key="3">
    <source>
        <dbReference type="EMBL" id="GMI16747.1"/>
    </source>
</evidence>
<reference evidence="4" key="1">
    <citation type="journal article" date="2023" name="Commun. Biol.">
        <title>Genome analysis of Parmales, the sister group of diatoms, reveals the evolutionary specialization of diatoms from phago-mixotrophs to photoautotrophs.</title>
        <authorList>
            <person name="Ban H."/>
            <person name="Sato S."/>
            <person name="Yoshikawa S."/>
            <person name="Yamada K."/>
            <person name="Nakamura Y."/>
            <person name="Ichinomiya M."/>
            <person name="Sato N."/>
            <person name="Blanc-Mathieu R."/>
            <person name="Endo H."/>
            <person name="Kuwata A."/>
            <person name="Ogata H."/>
        </authorList>
    </citation>
    <scope>NUCLEOTIDE SEQUENCE [LARGE SCALE GENOMIC DNA]</scope>
    <source>
        <strain evidence="4">NIES 3700</strain>
    </source>
</reference>
<sequence>MHRPIFLLLLLTQMIPSPAFKLPNTLKMFQISPISRLNANSATTSLPSIEALTFTLTAPINSLGCTVEETVNDEELGMVFLSCFPPDDCFSRARDAGLKVGDVITAVSSMFGSETQDVSGLGLKKVKELVGSRLGTGEELTIQVIRGTGVIKRHNAALDVKIAERIAEEDREKEMDLFGTLYAEQNEEVERGEGGDAEATADCIVDYDEDGLIDTLWINCAEDDGETVERRVTKDSEVKDEDGVGVIEEVEEELDPAEEYEMWRSGSMAEKKDGGYVSEDGAPKKKYSPSDYTNKSGSGTFIRNPDTGELERF</sequence>
<accession>A0A9W7FPX0</accession>
<proteinExistence type="predicted"/>
<evidence type="ECO:0000313" key="4">
    <source>
        <dbReference type="Proteomes" id="UP001165122"/>
    </source>
</evidence>
<protein>
    <recommendedName>
        <fullName evidence="5">PDZ domain-containing protein</fullName>
    </recommendedName>
</protein>
<gene>
    <name evidence="3" type="ORF">TrLO_g3671</name>
</gene>
<feature type="signal peptide" evidence="2">
    <location>
        <begin position="1"/>
        <end position="19"/>
    </location>
</feature>
<evidence type="ECO:0008006" key="5">
    <source>
        <dbReference type="Google" id="ProtNLM"/>
    </source>
</evidence>
<keyword evidence="2" id="KW-0732">Signal</keyword>
<dbReference type="AlphaFoldDB" id="A0A9W7FPX0"/>
<dbReference type="Proteomes" id="UP001165122">
    <property type="component" value="Unassembled WGS sequence"/>
</dbReference>
<organism evidence="3 4">
    <name type="scientific">Triparma laevis f. longispina</name>
    <dbReference type="NCBI Taxonomy" id="1714387"/>
    <lineage>
        <taxon>Eukaryota</taxon>
        <taxon>Sar</taxon>
        <taxon>Stramenopiles</taxon>
        <taxon>Ochrophyta</taxon>
        <taxon>Bolidophyceae</taxon>
        <taxon>Parmales</taxon>
        <taxon>Triparmaceae</taxon>
        <taxon>Triparma</taxon>
    </lineage>
</organism>
<evidence type="ECO:0000256" key="2">
    <source>
        <dbReference type="SAM" id="SignalP"/>
    </source>
</evidence>
<feature type="chain" id="PRO_5040990867" description="PDZ domain-containing protein" evidence="2">
    <location>
        <begin position="20"/>
        <end position="313"/>
    </location>
</feature>
<dbReference type="EMBL" id="BRXW01000263">
    <property type="protein sequence ID" value="GMI16747.1"/>
    <property type="molecule type" value="Genomic_DNA"/>
</dbReference>
<keyword evidence="4" id="KW-1185">Reference proteome</keyword>
<feature type="region of interest" description="Disordered" evidence="1">
    <location>
        <begin position="252"/>
        <end position="313"/>
    </location>
</feature>
<comment type="caution">
    <text evidence="3">The sequence shown here is derived from an EMBL/GenBank/DDBJ whole genome shotgun (WGS) entry which is preliminary data.</text>
</comment>
<feature type="compositionally biased region" description="Polar residues" evidence="1">
    <location>
        <begin position="290"/>
        <end position="301"/>
    </location>
</feature>
<evidence type="ECO:0000256" key="1">
    <source>
        <dbReference type="SAM" id="MobiDB-lite"/>
    </source>
</evidence>
<name>A0A9W7FPX0_9STRA</name>
<dbReference type="OrthoDB" id="206585at2759"/>